<dbReference type="KEGG" id="lcre:Pla8534_22480"/>
<protein>
    <submittedName>
        <fullName evidence="2">Glycine zipper 2TM domain protein</fullName>
    </submittedName>
</protein>
<name>A0A518DRI9_9BACT</name>
<dbReference type="AlphaFoldDB" id="A0A518DRI9"/>
<evidence type="ECO:0000313" key="2">
    <source>
        <dbReference type="EMBL" id="QDU94457.1"/>
    </source>
</evidence>
<dbReference type="PROSITE" id="PS51257">
    <property type="entry name" value="PROKAR_LIPOPROTEIN"/>
    <property type="match status" value="1"/>
</dbReference>
<dbReference type="RefSeq" id="WP_145052889.1">
    <property type="nucleotide sequence ID" value="NZ_CP036433.1"/>
</dbReference>
<reference evidence="2 3" key="1">
    <citation type="submission" date="2019-02" db="EMBL/GenBank/DDBJ databases">
        <title>Deep-cultivation of Planctomycetes and their phenomic and genomic characterization uncovers novel biology.</title>
        <authorList>
            <person name="Wiegand S."/>
            <person name="Jogler M."/>
            <person name="Boedeker C."/>
            <person name="Pinto D."/>
            <person name="Vollmers J."/>
            <person name="Rivas-Marin E."/>
            <person name="Kohn T."/>
            <person name="Peeters S.H."/>
            <person name="Heuer A."/>
            <person name="Rast P."/>
            <person name="Oberbeckmann S."/>
            <person name="Bunk B."/>
            <person name="Jeske O."/>
            <person name="Meyerdierks A."/>
            <person name="Storesund J.E."/>
            <person name="Kallscheuer N."/>
            <person name="Luecker S."/>
            <person name="Lage O.M."/>
            <person name="Pohl T."/>
            <person name="Merkel B.J."/>
            <person name="Hornburger P."/>
            <person name="Mueller R.-W."/>
            <person name="Bruemmer F."/>
            <person name="Labrenz M."/>
            <person name="Spormann A.M."/>
            <person name="Op den Camp H."/>
            <person name="Overmann J."/>
            <person name="Amann R."/>
            <person name="Jetten M.S.M."/>
            <person name="Mascher T."/>
            <person name="Medema M.H."/>
            <person name="Devos D.P."/>
            <person name="Kaster A.-K."/>
            <person name="Ovreas L."/>
            <person name="Rohde M."/>
            <person name="Galperin M.Y."/>
            <person name="Jogler C."/>
        </authorList>
    </citation>
    <scope>NUCLEOTIDE SEQUENCE [LARGE SCALE GENOMIC DNA]</scope>
    <source>
        <strain evidence="2 3">Pla85_3_4</strain>
    </source>
</reference>
<dbReference type="Pfam" id="PF13441">
    <property type="entry name" value="Gly-zipper_YMGG"/>
    <property type="match status" value="1"/>
</dbReference>
<keyword evidence="3" id="KW-1185">Reference proteome</keyword>
<accession>A0A518DRI9</accession>
<feature type="domain" description="YMGG-like Gly-zipper" evidence="1">
    <location>
        <begin position="28"/>
        <end position="71"/>
    </location>
</feature>
<evidence type="ECO:0000259" key="1">
    <source>
        <dbReference type="Pfam" id="PF13441"/>
    </source>
</evidence>
<dbReference type="InterPro" id="IPR027367">
    <property type="entry name" value="Gly-zipper_YMGG"/>
</dbReference>
<dbReference type="EMBL" id="CP036433">
    <property type="protein sequence ID" value="QDU94457.1"/>
    <property type="molecule type" value="Genomic_DNA"/>
</dbReference>
<proteinExistence type="predicted"/>
<gene>
    <name evidence="2" type="ORF">Pla8534_22480</name>
</gene>
<dbReference type="Proteomes" id="UP000317648">
    <property type="component" value="Chromosome"/>
</dbReference>
<dbReference type="OrthoDB" id="283576at2"/>
<organism evidence="2 3">
    <name type="scientific">Lignipirellula cremea</name>
    <dbReference type="NCBI Taxonomy" id="2528010"/>
    <lineage>
        <taxon>Bacteria</taxon>
        <taxon>Pseudomonadati</taxon>
        <taxon>Planctomycetota</taxon>
        <taxon>Planctomycetia</taxon>
        <taxon>Pirellulales</taxon>
        <taxon>Pirellulaceae</taxon>
        <taxon>Lignipirellula</taxon>
    </lineage>
</organism>
<sequence>MKSTHLLLAAVAMSTALSGCQSPYYKDQGAALGALGGAGLGAVIGEHNDNPLAGAAIGAGIGALTGAVIGDGIDRDQAYQRAAIESQVGRQVAGAATVGDVIEMTRAGVSEQVIVNHVRSNGVAQQIGRNEIVAMTQAGVGPNVISTMQTTGLPALSAPPARPVIVEEHYYTPRPYYPRYYHHHHHHRPRPHCGPSWGFSAHF</sequence>
<evidence type="ECO:0000313" key="3">
    <source>
        <dbReference type="Proteomes" id="UP000317648"/>
    </source>
</evidence>